<dbReference type="Gene3D" id="3.40.50.11440">
    <property type="match status" value="1"/>
</dbReference>
<dbReference type="PROSITE" id="PS00198">
    <property type="entry name" value="4FE4S_FER_1"/>
    <property type="match status" value="2"/>
</dbReference>
<accession>A0A0G0F0C0</accession>
<evidence type="ECO:0000256" key="1">
    <source>
        <dbReference type="ARBA" id="ARBA00022485"/>
    </source>
</evidence>
<dbReference type="Gene3D" id="3.30.70.20">
    <property type="match status" value="1"/>
</dbReference>
<protein>
    <submittedName>
        <fullName evidence="6">Iron-sulfur cluster-binding protein</fullName>
    </submittedName>
</protein>
<dbReference type="InterPro" id="IPR007160">
    <property type="entry name" value="DUF362"/>
</dbReference>
<dbReference type="PATRIC" id="fig|1619091.4.peg.460"/>
<dbReference type="PROSITE" id="PS51379">
    <property type="entry name" value="4FE4S_FER_2"/>
    <property type="match status" value="2"/>
</dbReference>
<evidence type="ECO:0000256" key="2">
    <source>
        <dbReference type="ARBA" id="ARBA00022723"/>
    </source>
</evidence>
<name>A0A0G0F0C0_9BACT</name>
<dbReference type="GO" id="GO:0046872">
    <property type="term" value="F:metal ion binding"/>
    <property type="evidence" value="ECO:0007669"/>
    <property type="project" value="UniProtKB-KW"/>
</dbReference>
<dbReference type="SUPFAM" id="SSF54862">
    <property type="entry name" value="4Fe-4S ferredoxins"/>
    <property type="match status" value="1"/>
</dbReference>
<dbReference type="PANTHER" id="PTHR43687:SF1">
    <property type="entry name" value="FERREDOXIN III"/>
    <property type="match status" value="1"/>
</dbReference>
<dbReference type="PANTHER" id="PTHR43687">
    <property type="entry name" value="ADENYLYLSULFATE REDUCTASE, BETA SUBUNIT"/>
    <property type="match status" value="1"/>
</dbReference>
<dbReference type="InterPro" id="IPR017896">
    <property type="entry name" value="4Fe4S_Fe-S-bd"/>
</dbReference>
<evidence type="ECO:0000313" key="6">
    <source>
        <dbReference type="EMBL" id="KKQ11212.1"/>
    </source>
</evidence>
<dbReference type="EMBL" id="LBSF01000037">
    <property type="protein sequence ID" value="KKQ11212.1"/>
    <property type="molecule type" value="Genomic_DNA"/>
</dbReference>
<feature type="domain" description="4Fe-4S ferredoxin-type" evidence="5">
    <location>
        <begin position="160"/>
        <end position="189"/>
    </location>
</feature>
<evidence type="ECO:0000256" key="4">
    <source>
        <dbReference type="ARBA" id="ARBA00023014"/>
    </source>
</evidence>
<keyword evidence="2" id="KW-0479">Metal-binding</keyword>
<keyword evidence="3" id="KW-0408">Iron</keyword>
<sequence>MNVKLFKPNENLVDIFKGKFIPNEPVIIKMHFGEPGNETAFKPEDIKPYVEALKELGHEVLMMDTPVAYNSPRNTKEGYEKAIKERGYDTVGAYKVVDEYVNVDIDNMTFEVAKDLSEAKNVLVISHIKGHECAGFGGAIKNLGMGALSAKTKKIIHNASKPEIDPEKCIGCGVCAKLCPAKAIDIIDDKANPEWNKCWGCSICEISCPQEALTPNLRIFDDALAMGACAAIKVMPESTFYVNIIKNITKCCDCESDAGEIVAHYEGTLFSQDPVAIDTASIDLINEHEGKDVFKVVNHKDPKLQLEYAEKYSNFKREYELI</sequence>
<comment type="caution">
    <text evidence="6">The sequence shown here is derived from an EMBL/GenBank/DDBJ whole genome shotgun (WGS) entry which is preliminary data.</text>
</comment>
<organism evidence="6 7">
    <name type="scientific">candidate division WS6 bacterium GW2011_GWC2_36_7</name>
    <dbReference type="NCBI Taxonomy" id="1619091"/>
    <lineage>
        <taxon>Bacteria</taxon>
        <taxon>Candidatus Dojkabacteria</taxon>
    </lineage>
</organism>
<reference evidence="6 7" key="1">
    <citation type="journal article" date="2015" name="Nature">
        <title>rRNA introns, odd ribosomes, and small enigmatic genomes across a large radiation of phyla.</title>
        <authorList>
            <person name="Brown C.T."/>
            <person name="Hug L.A."/>
            <person name="Thomas B.C."/>
            <person name="Sharon I."/>
            <person name="Castelle C.J."/>
            <person name="Singh A."/>
            <person name="Wilkins M.J."/>
            <person name="Williams K.H."/>
            <person name="Banfield J.F."/>
        </authorList>
    </citation>
    <scope>NUCLEOTIDE SEQUENCE [LARGE SCALE GENOMIC DNA]</scope>
</reference>
<proteinExistence type="predicted"/>
<dbReference type="GO" id="GO:0051539">
    <property type="term" value="F:4 iron, 4 sulfur cluster binding"/>
    <property type="evidence" value="ECO:0007669"/>
    <property type="project" value="UniProtKB-KW"/>
</dbReference>
<dbReference type="InterPro" id="IPR017900">
    <property type="entry name" value="4Fe4S_Fe_S_CS"/>
</dbReference>
<dbReference type="AlphaFoldDB" id="A0A0G0F0C0"/>
<gene>
    <name evidence="6" type="ORF">US24_C0037G0006</name>
</gene>
<evidence type="ECO:0000259" key="5">
    <source>
        <dbReference type="PROSITE" id="PS51379"/>
    </source>
</evidence>
<keyword evidence="1" id="KW-0004">4Fe-4S</keyword>
<feature type="domain" description="4Fe-4S ferredoxin-type" evidence="5">
    <location>
        <begin position="191"/>
        <end position="218"/>
    </location>
</feature>
<dbReference type="Pfam" id="PF04015">
    <property type="entry name" value="DUF362"/>
    <property type="match status" value="1"/>
</dbReference>
<dbReference type="Proteomes" id="UP000034075">
    <property type="component" value="Unassembled WGS sequence"/>
</dbReference>
<dbReference type="InterPro" id="IPR050572">
    <property type="entry name" value="Fe-S_Ferredoxin"/>
</dbReference>
<dbReference type="Pfam" id="PF12838">
    <property type="entry name" value="Fer4_7"/>
    <property type="match status" value="1"/>
</dbReference>
<evidence type="ECO:0000256" key="3">
    <source>
        <dbReference type="ARBA" id="ARBA00023004"/>
    </source>
</evidence>
<evidence type="ECO:0000313" key="7">
    <source>
        <dbReference type="Proteomes" id="UP000034075"/>
    </source>
</evidence>
<keyword evidence="4" id="KW-0411">Iron-sulfur</keyword>